<dbReference type="EMBL" id="JAHRHJ020000002">
    <property type="protein sequence ID" value="KAH9324929.1"/>
    <property type="molecule type" value="Genomic_DNA"/>
</dbReference>
<name>A0AA38GMF6_TAXCH</name>
<gene>
    <name evidence="1" type="ORF">KI387_005107</name>
</gene>
<reference evidence="1 2" key="1">
    <citation type="journal article" date="2021" name="Nat. Plants">
        <title>The Taxus genome provides insights into paclitaxel biosynthesis.</title>
        <authorList>
            <person name="Xiong X."/>
            <person name="Gou J."/>
            <person name="Liao Q."/>
            <person name="Li Y."/>
            <person name="Zhou Q."/>
            <person name="Bi G."/>
            <person name="Li C."/>
            <person name="Du R."/>
            <person name="Wang X."/>
            <person name="Sun T."/>
            <person name="Guo L."/>
            <person name="Liang H."/>
            <person name="Lu P."/>
            <person name="Wu Y."/>
            <person name="Zhang Z."/>
            <person name="Ro D.K."/>
            <person name="Shang Y."/>
            <person name="Huang S."/>
            <person name="Yan J."/>
        </authorList>
    </citation>
    <scope>NUCLEOTIDE SEQUENCE [LARGE SCALE GENOMIC DNA]</scope>
    <source>
        <strain evidence="1">Ta-2019</strain>
    </source>
</reference>
<protein>
    <submittedName>
        <fullName evidence="1">Uncharacterized protein</fullName>
    </submittedName>
</protein>
<dbReference type="AlphaFoldDB" id="A0AA38GMF6"/>
<sequence length="75" mass="8010">VDARYSPWTASYQVFGDGSCASDISQAASIGYGDKYHAHRHETRLALLMMIGDHLLHPPGLRGRLPSTGINGGAS</sequence>
<evidence type="ECO:0000313" key="2">
    <source>
        <dbReference type="Proteomes" id="UP000824469"/>
    </source>
</evidence>
<accession>A0AA38GMF6</accession>
<evidence type="ECO:0000313" key="1">
    <source>
        <dbReference type="EMBL" id="KAH9324929.1"/>
    </source>
</evidence>
<dbReference type="Proteomes" id="UP000824469">
    <property type="component" value="Unassembled WGS sequence"/>
</dbReference>
<keyword evidence="2" id="KW-1185">Reference proteome</keyword>
<organism evidence="1 2">
    <name type="scientific">Taxus chinensis</name>
    <name type="common">Chinese yew</name>
    <name type="synonym">Taxus wallichiana var. chinensis</name>
    <dbReference type="NCBI Taxonomy" id="29808"/>
    <lineage>
        <taxon>Eukaryota</taxon>
        <taxon>Viridiplantae</taxon>
        <taxon>Streptophyta</taxon>
        <taxon>Embryophyta</taxon>
        <taxon>Tracheophyta</taxon>
        <taxon>Spermatophyta</taxon>
        <taxon>Pinopsida</taxon>
        <taxon>Pinidae</taxon>
        <taxon>Conifers II</taxon>
        <taxon>Cupressales</taxon>
        <taxon>Taxaceae</taxon>
        <taxon>Taxus</taxon>
    </lineage>
</organism>
<proteinExistence type="predicted"/>
<feature type="non-terminal residue" evidence="1">
    <location>
        <position position="1"/>
    </location>
</feature>
<comment type="caution">
    <text evidence="1">The sequence shown here is derived from an EMBL/GenBank/DDBJ whole genome shotgun (WGS) entry which is preliminary data.</text>
</comment>